<dbReference type="SUPFAM" id="SSF53756">
    <property type="entry name" value="UDP-Glycosyltransferase/glycogen phosphorylase"/>
    <property type="match status" value="1"/>
</dbReference>
<dbReference type="EMBL" id="JALGRD010000001">
    <property type="protein sequence ID" value="MCJ0971884.1"/>
    <property type="molecule type" value="Genomic_DNA"/>
</dbReference>
<keyword evidence="2" id="KW-0328">Glycosyltransferase</keyword>
<evidence type="ECO:0000313" key="3">
    <source>
        <dbReference type="Proteomes" id="UP001139682"/>
    </source>
</evidence>
<feature type="domain" description="Spore protein YkvP/CgeB glycosyl transferase-like" evidence="1">
    <location>
        <begin position="197"/>
        <end position="346"/>
    </location>
</feature>
<organism evidence="2 3">
    <name type="scientific">Stutzerimonas marianensis</name>
    <dbReference type="NCBI Taxonomy" id="2929513"/>
    <lineage>
        <taxon>Bacteria</taxon>
        <taxon>Pseudomonadati</taxon>
        <taxon>Pseudomonadota</taxon>
        <taxon>Gammaproteobacteria</taxon>
        <taxon>Pseudomonadales</taxon>
        <taxon>Pseudomonadaceae</taxon>
        <taxon>Stutzerimonas</taxon>
    </lineage>
</organism>
<sequence>MSSRPTKFLIIDGIGGVPLGREIGEAFAECGIPTARLDALKLPVRRFYKVRSAWHKFRNKLGEKDAFHNLPRLRFDLLEKRVVQEQPTHILVVGFVYKHFDPAEVKRLAESVGAQLMIYDTDSCNLYSKRREFIYFIEHELPIYDLIFSFSKVTTRFFRDTLRLNAVHLPFGAKQLPKEPVALRQDVVFIGSADLRRVFLLEHVREWLSVRGARWARNFPLISVDLRKRIDDRPIWDDELISLLQSAKIVLNITRSDFYGAETGVNLRIFEALAAGCFLLTDYCEEVTEIFTPGVHLDVFRSASELRQKVEYYLAHPHERERIAENGYNEFLAAHGWSARVKQILAHTSVPGV</sequence>
<dbReference type="RefSeq" id="WP_243604084.1">
    <property type="nucleotide sequence ID" value="NZ_JALGRD010000001.1"/>
</dbReference>
<protein>
    <submittedName>
        <fullName evidence="2">Glycosyltransferase</fullName>
        <ecNumber evidence="2">2.4.-.-</ecNumber>
    </submittedName>
</protein>
<accession>A0A9X2AQI0</accession>
<keyword evidence="2" id="KW-0808">Transferase</keyword>
<dbReference type="GO" id="GO:0016757">
    <property type="term" value="F:glycosyltransferase activity"/>
    <property type="evidence" value="ECO:0007669"/>
    <property type="project" value="UniProtKB-KW"/>
</dbReference>
<dbReference type="InterPro" id="IPR055259">
    <property type="entry name" value="YkvP/CgeB_Glyco_trans-like"/>
</dbReference>
<evidence type="ECO:0000259" key="1">
    <source>
        <dbReference type="Pfam" id="PF13524"/>
    </source>
</evidence>
<comment type="caution">
    <text evidence="2">The sequence shown here is derived from an EMBL/GenBank/DDBJ whole genome shotgun (WGS) entry which is preliminary data.</text>
</comment>
<dbReference type="Pfam" id="PF13524">
    <property type="entry name" value="Glyco_trans_1_2"/>
    <property type="match status" value="1"/>
</dbReference>
<gene>
    <name evidence="2" type="ORF">MST27_00695</name>
</gene>
<reference evidence="2" key="1">
    <citation type="submission" date="2022-03" db="EMBL/GenBank/DDBJ databases">
        <title>Pseudomonas marianensis sp. nov., a marine bacterium isolated from deep-sea sediments of the Mariana Trench.</title>
        <authorList>
            <person name="Wei Y."/>
        </authorList>
    </citation>
    <scope>NUCLEOTIDE SEQUENCE</scope>
    <source>
        <strain evidence="2">PS1</strain>
    </source>
</reference>
<name>A0A9X2AQI0_9GAMM</name>
<dbReference type="Proteomes" id="UP001139682">
    <property type="component" value="Unassembled WGS sequence"/>
</dbReference>
<dbReference type="AlphaFoldDB" id="A0A9X2AQI0"/>
<proteinExistence type="predicted"/>
<evidence type="ECO:0000313" key="2">
    <source>
        <dbReference type="EMBL" id="MCJ0971884.1"/>
    </source>
</evidence>
<dbReference type="EC" id="2.4.-.-" evidence="2"/>
<keyword evidence="3" id="KW-1185">Reference proteome</keyword>
<dbReference type="Gene3D" id="3.40.50.2000">
    <property type="entry name" value="Glycogen Phosphorylase B"/>
    <property type="match status" value="1"/>
</dbReference>